<organism evidence="1 2">
    <name type="scientific">Cinchona calisaya</name>
    <dbReference type="NCBI Taxonomy" id="153742"/>
    <lineage>
        <taxon>Eukaryota</taxon>
        <taxon>Viridiplantae</taxon>
        <taxon>Streptophyta</taxon>
        <taxon>Embryophyta</taxon>
        <taxon>Tracheophyta</taxon>
        <taxon>Spermatophyta</taxon>
        <taxon>Magnoliopsida</taxon>
        <taxon>eudicotyledons</taxon>
        <taxon>Gunneridae</taxon>
        <taxon>Pentapetalae</taxon>
        <taxon>asterids</taxon>
        <taxon>lamiids</taxon>
        <taxon>Gentianales</taxon>
        <taxon>Rubiaceae</taxon>
        <taxon>Cinchonoideae</taxon>
        <taxon>Cinchoneae</taxon>
        <taxon>Cinchona</taxon>
    </lineage>
</organism>
<accession>A0ABD3AET3</accession>
<evidence type="ECO:0000313" key="2">
    <source>
        <dbReference type="Proteomes" id="UP001630127"/>
    </source>
</evidence>
<dbReference type="EMBL" id="JBJUIK010000004">
    <property type="protein sequence ID" value="KAL3529658.1"/>
    <property type="molecule type" value="Genomic_DNA"/>
</dbReference>
<dbReference type="Proteomes" id="UP001630127">
    <property type="component" value="Unassembled WGS sequence"/>
</dbReference>
<sequence length="92" mass="10107">MEVEKLAKHSKPAEVEMENKVVDEMVTPQKAGTRVKHVAKKKTPKKVRKQGVAAAINANSKASSTITIIEDAARYMEGEKLAKHSEPAVVRK</sequence>
<evidence type="ECO:0000313" key="1">
    <source>
        <dbReference type="EMBL" id="KAL3529658.1"/>
    </source>
</evidence>
<dbReference type="AlphaFoldDB" id="A0ABD3AET3"/>
<comment type="caution">
    <text evidence="1">The sequence shown here is derived from an EMBL/GenBank/DDBJ whole genome shotgun (WGS) entry which is preliminary data.</text>
</comment>
<reference evidence="1 2" key="1">
    <citation type="submission" date="2024-11" db="EMBL/GenBank/DDBJ databases">
        <title>A near-complete genome assembly of Cinchona calisaya.</title>
        <authorList>
            <person name="Lian D.C."/>
            <person name="Zhao X.W."/>
            <person name="Wei L."/>
        </authorList>
    </citation>
    <scope>NUCLEOTIDE SEQUENCE [LARGE SCALE GENOMIC DNA]</scope>
    <source>
        <tissue evidence="1">Nenye</tissue>
    </source>
</reference>
<protein>
    <submittedName>
        <fullName evidence="1">Uncharacterized protein</fullName>
    </submittedName>
</protein>
<proteinExistence type="predicted"/>
<gene>
    <name evidence="1" type="ORF">ACH5RR_008980</name>
</gene>
<name>A0ABD3AET3_9GENT</name>
<keyword evidence="2" id="KW-1185">Reference proteome</keyword>